<name>A0AAE1BFH4_PETCI</name>
<reference evidence="1" key="1">
    <citation type="submission" date="2023-10" db="EMBL/GenBank/DDBJ databases">
        <title>Genome assemblies of two species of porcelain crab, Petrolisthes cinctipes and Petrolisthes manimaculis (Anomura: Porcellanidae).</title>
        <authorList>
            <person name="Angst P."/>
        </authorList>
    </citation>
    <scope>NUCLEOTIDE SEQUENCE</scope>
    <source>
        <strain evidence="1">PB745_01</strain>
        <tissue evidence="1">Gill</tissue>
    </source>
</reference>
<evidence type="ECO:0000313" key="1">
    <source>
        <dbReference type="EMBL" id="KAK3849218.1"/>
    </source>
</evidence>
<gene>
    <name evidence="1" type="ORF">Pcinc_044015</name>
</gene>
<evidence type="ECO:0000313" key="2">
    <source>
        <dbReference type="Proteomes" id="UP001286313"/>
    </source>
</evidence>
<sequence>RGGAGRGGVGTYGPVELKEMGVGWGGGVAKQRVGDKGCGDPSSVKR</sequence>
<dbReference type="AlphaFoldDB" id="A0AAE1BFH4"/>
<keyword evidence="2" id="KW-1185">Reference proteome</keyword>
<protein>
    <submittedName>
        <fullName evidence="1">Uncharacterized protein</fullName>
    </submittedName>
</protein>
<accession>A0AAE1BFH4</accession>
<feature type="non-terminal residue" evidence="1">
    <location>
        <position position="1"/>
    </location>
</feature>
<organism evidence="1 2">
    <name type="scientific">Petrolisthes cinctipes</name>
    <name type="common">Flat porcelain crab</name>
    <dbReference type="NCBI Taxonomy" id="88211"/>
    <lineage>
        <taxon>Eukaryota</taxon>
        <taxon>Metazoa</taxon>
        <taxon>Ecdysozoa</taxon>
        <taxon>Arthropoda</taxon>
        <taxon>Crustacea</taxon>
        <taxon>Multicrustacea</taxon>
        <taxon>Malacostraca</taxon>
        <taxon>Eumalacostraca</taxon>
        <taxon>Eucarida</taxon>
        <taxon>Decapoda</taxon>
        <taxon>Pleocyemata</taxon>
        <taxon>Anomura</taxon>
        <taxon>Galatheoidea</taxon>
        <taxon>Porcellanidae</taxon>
        <taxon>Petrolisthes</taxon>
    </lineage>
</organism>
<dbReference type="EMBL" id="JAWQEG010009062">
    <property type="protein sequence ID" value="KAK3849218.1"/>
    <property type="molecule type" value="Genomic_DNA"/>
</dbReference>
<comment type="caution">
    <text evidence="1">The sequence shown here is derived from an EMBL/GenBank/DDBJ whole genome shotgun (WGS) entry which is preliminary data.</text>
</comment>
<proteinExistence type="predicted"/>
<dbReference type="Proteomes" id="UP001286313">
    <property type="component" value="Unassembled WGS sequence"/>
</dbReference>